<dbReference type="Gene3D" id="2.150.10.10">
    <property type="entry name" value="Serralysin-like metalloprotease, C-terminal"/>
    <property type="match status" value="2"/>
</dbReference>
<dbReference type="PANTHER" id="PTHR38340:SF1">
    <property type="entry name" value="S-LAYER PROTEIN"/>
    <property type="match status" value="1"/>
</dbReference>
<dbReference type="Proteomes" id="UP000051870">
    <property type="component" value="Unassembled WGS sequence"/>
</dbReference>
<dbReference type="GeneID" id="83882893"/>
<sequence>MEIEGEALLAGETGGVTGTIQTIRFFGSGDTPMAIATGLELDADPLGFLMLWASRSDDAVIEQATAYFSSQIDRFVETVDDYRWLYLDDSFNPSEVILGGADHVVFLKTPPSEGINTLDAGSGYDELRIGDAGGYGRPSFAMPSGTVIDVSDGSVAFMGGTVNLVSIEAVTVFGAGVTLIGHDAVDDVLRITGTNNDYTVAERTNTIHGLGGNDKLFGQSSEDRLHGGEGNDTLWGANGRDTLTGGDGDDLIFGGSGDQWSLFDLQDIVCAGAGNDTVNGEYGNDSLHGDSGDDLLIGGIRGSDTLIGGTGQDTLNGGSYADVLFGGEGADFLNGGFGFDRLNGGAGSDRFYHAGVRGHGTDWVQDYQASENDVLVFAGDADAADFHLAISTTPGAGSDTVAEVFVTHVPTLQILWALVDGAAQDTLVIRTDQGNFDLPL</sequence>
<name>A0A0P1II52_9RHOB</name>
<dbReference type="PANTHER" id="PTHR38340">
    <property type="entry name" value="S-LAYER PROTEIN"/>
    <property type="match status" value="1"/>
</dbReference>
<dbReference type="Pfam" id="PF00353">
    <property type="entry name" value="HemolysinCabind"/>
    <property type="match status" value="3"/>
</dbReference>
<comment type="subcellular location">
    <subcellularLocation>
        <location evidence="1">Secreted</location>
    </subcellularLocation>
</comment>
<dbReference type="GO" id="GO:0005509">
    <property type="term" value="F:calcium ion binding"/>
    <property type="evidence" value="ECO:0007669"/>
    <property type="project" value="InterPro"/>
</dbReference>
<dbReference type="SUPFAM" id="SSF51120">
    <property type="entry name" value="beta-Roll"/>
    <property type="match status" value="2"/>
</dbReference>
<evidence type="ECO:0000256" key="1">
    <source>
        <dbReference type="ARBA" id="ARBA00004613"/>
    </source>
</evidence>
<evidence type="ECO:0000256" key="2">
    <source>
        <dbReference type="ARBA" id="ARBA00022525"/>
    </source>
</evidence>
<reference evidence="4" key="1">
    <citation type="submission" date="2015-09" db="EMBL/GenBank/DDBJ databases">
        <authorList>
            <person name="Rodrigo-Torres Lidia"/>
            <person name="Arahal R.David."/>
        </authorList>
    </citation>
    <scope>NUCLEOTIDE SEQUENCE [LARGE SCALE GENOMIC DNA]</scope>
    <source>
        <strain evidence="4">CECT 7735</strain>
    </source>
</reference>
<dbReference type="InterPro" id="IPR018511">
    <property type="entry name" value="Hemolysin-typ_Ca-bd_CS"/>
</dbReference>
<dbReference type="RefSeq" id="WP_058313084.1">
    <property type="nucleotide sequence ID" value="NZ_CYTW01000007.1"/>
</dbReference>
<keyword evidence="4" id="KW-1185">Reference proteome</keyword>
<dbReference type="InterPro" id="IPR050557">
    <property type="entry name" value="RTX_toxin/Mannuronan_C5-epim"/>
</dbReference>
<protein>
    <submittedName>
        <fullName evidence="3">Hemolysin, chromosomal</fullName>
    </submittedName>
</protein>
<dbReference type="PROSITE" id="PS00330">
    <property type="entry name" value="HEMOLYSIN_CALCIUM"/>
    <property type="match status" value="3"/>
</dbReference>
<dbReference type="STRING" id="1715693.PH7735_03925"/>
<dbReference type="PRINTS" id="PR00313">
    <property type="entry name" value="CABNDNGRPT"/>
</dbReference>
<gene>
    <name evidence="3" type="primary">hlyA_25</name>
    <name evidence="3" type="ORF">PH7735_03925</name>
</gene>
<dbReference type="InterPro" id="IPR001343">
    <property type="entry name" value="Hemolysn_Ca-bd"/>
</dbReference>
<evidence type="ECO:0000313" key="4">
    <source>
        <dbReference type="Proteomes" id="UP000051870"/>
    </source>
</evidence>
<dbReference type="InterPro" id="IPR011049">
    <property type="entry name" value="Serralysin-like_metalloprot_C"/>
</dbReference>
<keyword evidence="2" id="KW-0964">Secreted</keyword>
<accession>A0A0P1II52</accession>
<organism evidence="3 4">
    <name type="scientific">Shimia thalassica</name>
    <dbReference type="NCBI Taxonomy" id="1715693"/>
    <lineage>
        <taxon>Bacteria</taxon>
        <taxon>Pseudomonadati</taxon>
        <taxon>Pseudomonadota</taxon>
        <taxon>Alphaproteobacteria</taxon>
        <taxon>Rhodobacterales</taxon>
        <taxon>Roseobacteraceae</taxon>
    </lineage>
</organism>
<evidence type="ECO:0000313" key="3">
    <source>
        <dbReference type="EMBL" id="CUK14487.1"/>
    </source>
</evidence>
<dbReference type="GO" id="GO:0005576">
    <property type="term" value="C:extracellular region"/>
    <property type="evidence" value="ECO:0007669"/>
    <property type="project" value="UniProtKB-SubCell"/>
</dbReference>
<dbReference type="EMBL" id="CYTW01000007">
    <property type="protein sequence ID" value="CUK14487.1"/>
    <property type="molecule type" value="Genomic_DNA"/>
</dbReference>
<proteinExistence type="predicted"/>
<dbReference type="AlphaFoldDB" id="A0A0P1II52"/>